<dbReference type="InterPro" id="IPR002136">
    <property type="entry name" value="Ribosomal_uL4"/>
</dbReference>
<evidence type="ECO:0000256" key="1">
    <source>
        <dbReference type="ARBA" id="ARBA00010528"/>
    </source>
</evidence>
<dbReference type="InterPro" id="IPR025755">
    <property type="entry name" value="Ribos_uL4_C_dom"/>
</dbReference>
<feature type="region of interest" description="Disordered" evidence="4">
    <location>
        <begin position="414"/>
        <end position="441"/>
    </location>
</feature>
<feature type="domain" description="Large ribosomal subunit protein uL4 C-terminal" evidence="5">
    <location>
        <begin position="336"/>
        <end position="404"/>
    </location>
</feature>
<evidence type="ECO:0000256" key="2">
    <source>
        <dbReference type="ARBA" id="ARBA00022980"/>
    </source>
</evidence>
<evidence type="ECO:0000256" key="3">
    <source>
        <dbReference type="ARBA" id="ARBA00023274"/>
    </source>
</evidence>
<dbReference type="InterPro" id="IPR045240">
    <property type="entry name" value="Ribosomal_uL4_euk/arch"/>
</dbReference>
<dbReference type="GO" id="GO:1990904">
    <property type="term" value="C:ribonucleoprotein complex"/>
    <property type="evidence" value="ECO:0007669"/>
    <property type="project" value="UniProtKB-KW"/>
</dbReference>
<dbReference type="PANTHER" id="PTHR19431">
    <property type="entry name" value="60S RIBOSOMAL PROTEIN L4"/>
    <property type="match status" value="1"/>
</dbReference>
<evidence type="ECO:0000259" key="5">
    <source>
        <dbReference type="Pfam" id="PF14374"/>
    </source>
</evidence>
<evidence type="ECO:0000256" key="4">
    <source>
        <dbReference type="SAM" id="MobiDB-lite"/>
    </source>
</evidence>
<comment type="similarity">
    <text evidence="1">Belongs to the universal ribosomal protein uL4 family.</text>
</comment>
<keyword evidence="3" id="KW-0687">Ribonucleoprotein</keyword>
<proteinExistence type="inferred from homology"/>
<protein>
    <submittedName>
        <fullName evidence="6">60S ribosomal protein L4</fullName>
    </submittedName>
</protein>
<dbReference type="EMBL" id="JBJKFK010001058">
    <property type="protein sequence ID" value="KAL3314241.1"/>
    <property type="molecule type" value="Genomic_DNA"/>
</dbReference>
<dbReference type="Pfam" id="PF00573">
    <property type="entry name" value="Ribosomal_L4"/>
    <property type="match status" value="1"/>
</dbReference>
<dbReference type="Proteomes" id="UP001626550">
    <property type="component" value="Unassembled WGS sequence"/>
</dbReference>
<dbReference type="Pfam" id="PF14374">
    <property type="entry name" value="Ribos_L4_asso_C"/>
    <property type="match status" value="1"/>
</dbReference>
<dbReference type="InterPro" id="IPR023574">
    <property type="entry name" value="Ribosomal_uL4_dom_sf"/>
</dbReference>
<name>A0ABD2Q7N8_9PLAT</name>
<gene>
    <name evidence="6" type="primary">RPL4</name>
    <name evidence="6" type="ORF">Ciccas_007145</name>
</gene>
<feature type="compositionally biased region" description="Basic residues" evidence="4">
    <location>
        <begin position="418"/>
        <end position="441"/>
    </location>
</feature>
<accession>A0ABD2Q7N8</accession>
<comment type="caution">
    <text evidence="6">The sequence shown here is derived from an EMBL/GenBank/DDBJ whole genome shotgun (WGS) entry which is preliminary data.</text>
</comment>
<evidence type="ECO:0000313" key="7">
    <source>
        <dbReference type="Proteomes" id="UP001626550"/>
    </source>
</evidence>
<keyword evidence="2 6" id="KW-0689">Ribosomal protein</keyword>
<keyword evidence="7" id="KW-1185">Reference proteome</keyword>
<sequence length="441" mass="50558">MPEDLQRGIIDALAEVESMPGMDKAVRFCLAEKRFHPFFLAQKAVKQLKHLLDERFGRLWHAVARPVVNVYNLQGKATKESIRMPGVFNAPLRPDILNFVHDNLRKNSRQAYAVSGKAGHQTSAESWGTGRAVARIPRVRGGGTHRCGQGAFGNMCRGGHMFNPTKVWRKWHRRVNVQQRRYAMTTAIASTGVPALVMARGHQVNRVPELPLVVTDAIENFTKTKQACQVLHKLRAWNDIQKVYKSQRFRAGKGKMRNRKRIQKRGPIIIYRNDNGLTRAFRNIPGITLINVNKLNLLKLAPGGHMGRFAIWTNSAFKFLDKLYGTYKQESAIKNDYHLPDSKMKNADIERIFTSRRVRSVLHKANMFKAHMKKRPVRRNPLKHLNVLMKLNPNAKNEKHTRRAIQAMAIKKAEARKKTVKRNHLRPRKLKKAQAQAKSKK</sequence>
<dbReference type="AlphaFoldDB" id="A0ABD2Q7N8"/>
<organism evidence="6 7">
    <name type="scientific">Cichlidogyrus casuarinus</name>
    <dbReference type="NCBI Taxonomy" id="1844966"/>
    <lineage>
        <taxon>Eukaryota</taxon>
        <taxon>Metazoa</taxon>
        <taxon>Spiralia</taxon>
        <taxon>Lophotrochozoa</taxon>
        <taxon>Platyhelminthes</taxon>
        <taxon>Monogenea</taxon>
        <taxon>Monopisthocotylea</taxon>
        <taxon>Dactylogyridea</taxon>
        <taxon>Ancyrocephalidae</taxon>
        <taxon>Cichlidogyrus</taxon>
    </lineage>
</organism>
<dbReference type="GO" id="GO:0005840">
    <property type="term" value="C:ribosome"/>
    <property type="evidence" value="ECO:0007669"/>
    <property type="project" value="UniProtKB-KW"/>
</dbReference>
<evidence type="ECO:0000313" key="6">
    <source>
        <dbReference type="EMBL" id="KAL3314241.1"/>
    </source>
</evidence>
<dbReference type="FunFam" id="3.40.1370.10:FF:000002">
    <property type="entry name" value="60S ribosomal protein L4"/>
    <property type="match status" value="1"/>
</dbReference>
<dbReference type="Gene3D" id="3.40.1370.10">
    <property type="match status" value="1"/>
</dbReference>
<dbReference type="SUPFAM" id="SSF52166">
    <property type="entry name" value="Ribosomal protein L4"/>
    <property type="match status" value="1"/>
</dbReference>
<reference evidence="6 7" key="1">
    <citation type="submission" date="2024-11" db="EMBL/GenBank/DDBJ databases">
        <title>Adaptive evolution of stress response genes in parasites aligns with host niche diversity.</title>
        <authorList>
            <person name="Hahn C."/>
            <person name="Resl P."/>
        </authorList>
    </citation>
    <scope>NUCLEOTIDE SEQUENCE [LARGE SCALE GENOMIC DNA]</scope>
    <source>
        <strain evidence="6">EGGRZ-B1_66</strain>
        <tissue evidence="6">Body</tissue>
    </source>
</reference>